<dbReference type="InterPro" id="IPR004046">
    <property type="entry name" value="GST_C"/>
</dbReference>
<evidence type="ECO:0000259" key="2">
    <source>
        <dbReference type="PROSITE" id="PS50405"/>
    </source>
</evidence>
<accession>A0A679GRX7</accession>
<dbReference type="InterPro" id="IPR036282">
    <property type="entry name" value="Glutathione-S-Trfase_C_sf"/>
</dbReference>
<dbReference type="Pfam" id="PF13417">
    <property type="entry name" value="GST_N_3"/>
    <property type="match status" value="1"/>
</dbReference>
<dbReference type="CDD" id="cd03056">
    <property type="entry name" value="GST_N_4"/>
    <property type="match status" value="1"/>
</dbReference>
<dbReference type="InterPro" id="IPR004045">
    <property type="entry name" value="Glutathione_S-Trfase_N"/>
</dbReference>
<evidence type="ECO:0000313" key="4">
    <source>
        <dbReference type="Proteomes" id="UP000501237"/>
    </source>
</evidence>
<dbReference type="Gene3D" id="1.20.1050.10">
    <property type="match status" value="1"/>
</dbReference>
<dbReference type="InterPro" id="IPR040079">
    <property type="entry name" value="Glutathione_S-Trfase"/>
</dbReference>
<dbReference type="PANTHER" id="PTHR44051:SF2">
    <property type="entry name" value="HYPOTHETICAL GLUTATHIONE S-TRANSFERASE LIKE PROTEIN"/>
    <property type="match status" value="1"/>
</dbReference>
<evidence type="ECO:0000259" key="1">
    <source>
        <dbReference type="PROSITE" id="PS50404"/>
    </source>
</evidence>
<gene>
    <name evidence="3" type="ORF">PtoMrB4_39370</name>
</gene>
<dbReference type="PROSITE" id="PS50405">
    <property type="entry name" value="GST_CTER"/>
    <property type="match status" value="1"/>
</dbReference>
<dbReference type="EMBL" id="AP022642">
    <property type="protein sequence ID" value="BCA29960.1"/>
    <property type="molecule type" value="Genomic_DNA"/>
</dbReference>
<sequence>MRLHDFPLSGNCYKVRLFLGLIGQEAETVFVNLPAGAQKQPAFLGLNPRGQVPLLEDDGQAIGDSQAILVYLASRYAPAWLPLDPLPLARVASWLSFTANEIHHGPAQARVLKLFKRPGDLAAAQARGEQVLALVDAHLAQHRWLAEGETPSVADVAAFPYLAMAGEGGLDLAPHPHLGDWLARIRALPGFIDTPRLPG</sequence>
<dbReference type="SFLD" id="SFLDS00019">
    <property type="entry name" value="Glutathione_Transferase_(cytos"/>
    <property type="match status" value="1"/>
</dbReference>
<dbReference type="GeneID" id="57399156"/>
<dbReference type="SUPFAM" id="SSF52833">
    <property type="entry name" value="Thioredoxin-like"/>
    <property type="match status" value="1"/>
</dbReference>
<dbReference type="InterPro" id="IPR036249">
    <property type="entry name" value="Thioredoxin-like_sf"/>
</dbReference>
<feature type="domain" description="GST N-terminal" evidence="1">
    <location>
        <begin position="1"/>
        <end position="80"/>
    </location>
</feature>
<dbReference type="AlphaFoldDB" id="A0A679GRX7"/>
<dbReference type="Pfam" id="PF00043">
    <property type="entry name" value="GST_C"/>
    <property type="match status" value="1"/>
</dbReference>
<dbReference type="GO" id="GO:0016740">
    <property type="term" value="F:transferase activity"/>
    <property type="evidence" value="ECO:0007669"/>
    <property type="project" value="UniProtKB-KW"/>
</dbReference>
<name>A0A679GRX7_9GAMM</name>
<dbReference type="InterPro" id="IPR010987">
    <property type="entry name" value="Glutathione-S-Trfase_C-like"/>
</dbReference>
<feature type="domain" description="GST C-terminal" evidence="2">
    <location>
        <begin position="84"/>
        <end position="199"/>
    </location>
</feature>
<dbReference type="SFLD" id="SFLDG00358">
    <property type="entry name" value="Main_(cytGST)"/>
    <property type="match status" value="1"/>
</dbReference>
<protein>
    <submittedName>
        <fullName evidence="3">Glutathione S-transferase</fullName>
    </submittedName>
</protein>
<keyword evidence="3" id="KW-0808">Transferase</keyword>
<dbReference type="KEGG" id="poj:PtoMrB4_39370"/>
<dbReference type="PANTHER" id="PTHR44051">
    <property type="entry name" value="GLUTATHIONE S-TRANSFERASE-RELATED"/>
    <property type="match status" value="1"/>
</dbReference>
<organism evidence="3 4">
    <name type="scientific">Metapseudomonas otitidis</name>
    <dbReference type="NCBI Taxonomy" id="319939"/>
    <lineage>
        <taxon>Bacteria</taxon>
        <taxon>Pseudomonadati</taxon>
        <taxon>Pseudomonadota</taxon>
        <taxon>Gammaproteobacteria</taxon>
        <taxon>Pseudomonadales</taxon>
        <taxon>Pseudomonadaceae</taxon>
        <taxon>Metapseudomonas</taxon>
    </lineage>
</organism>
<dbReference type="Gene3D" id="3.40.30.10">
    <property type="entry name" value="Glutaredoxin"/>
    <property type="match status" value="1"/>
</dbReference>
<reference evidence="3 4" key="1">
    <citation type="journal article" date="2020" name="Microbiol. Resour. Announc.">
        <title>Complete genome sequence of Pseudomonas otitidis strain MrB4, isolated from Lake Biwa in Japan.</title>
        <authorList>
            <person name="Miyazaki K."/>
            <person name="Hase E."/>
            <person name="Maruya T."/>
        </authorList>
    </citation>
    <scope>NUCLEOTIDE SEQUENCE [LARGE SCALE GENOMIC DNA]</scope>
    <source>
        <strain evidence="3 4">MrB4</strain>
    </source>
</reference>
<dbReference type="SUPFAM" id="SSF47616">
    <property type="entry name" value="GST C-terminal domain-like"/>
    <property type="match status" value="1"/>
</dbReference>
<evidence type="ECO:0000313" key="3">
    <source>
        <dbReference type="EMBL" id="BCA29960.1"/>
    </source>
</evidence>
<dbReference type="RefSeq" id="WP_172434278.1">
    <property type="nucleotide sequence ID" value="NZ_AP022642.1"/>
</dbReference>
<proteinExistence type="predicted"/>
<dbReference type="Proteomes" id="UP000501237">
    <property type="component" value="Chromosome"/>
</dbReference>
<dbReference type="PROSITE" id="PS50404">
    <property type="entry name" value="GST_NTER"/>
    <property type="match status" value="1"/>
</dbReference>